<dbReference type="Gene3D" id="3.30.540.10">
    <property type="entry name" value="Fructose-1,6-Bisphosphatase, subunit A, domain 1"/>
    <property type="match status" value="1"/>
</dbReference>
<evidence type="ECO:0000256" key="3">
    <source>
        <dbReference type="ARBA" id="ARBA00022842"/>
    </source>
</evidence>
<dbReference type="PANTHER" id="PTHR20854:SF29">
    <property type="entry name" value="INOSITOL MONOPHOSPHATASE 2"/>
    <property type="match status" value="1"/>
</dbReference>
<accession>A0ABQ9UCE9</accession>
<keyword evidence="5" id="KW-1185">Reference proteome</keyword>
<dbReference type="SUPFAM" id="SSF56655">
    <property type="entry name" value="Carbohydrate phosphatase"/>
    <property type="match status" value="1"/>
</dbReference>
<dbReference type="InterPro" id="IPR020583">
    <property type="entry name" value="Inositol_monoP_metal-BS"/>
</dbReference>
<proteinExistence type="inferred from homology"/>
<dbReference type="InterPro" id="IPR000760">
    <property type="entry name" value="Inositol_monophosphatase-like"/>
</dbReference>
<dbReference type="EMBL" id="JASSZA010000014">
    <property type="protein sequence ID" value="KAK2094700.1"/>
    <property type="molecule type" value="Genomic_DNA"/>
</dbReference>
<sequence length="231" mass="25568">MYQGSIFGASKDRAQSTPLLVFTQLQPGSTEALPPAAHRWNHHLCVTYMLLWSGDRLSTPYSTCHCGFYPPFVFLDLFGEHQFLSRGSGWWACGLPDPEAMPLEGVSSSQLHREQPAEGGLRTHLTEDIFPVFIAEEAAASGAKCVLTHSPTWIIDPIDGTCNFVHRFPTVAVSIGFAVRQEVRVQPGPQGPFLDSLWPSFLSGFSLCVLGLQFTLFLNHDWQIQACGFEI</sequence>
<keyword evidence="2" id="KW-0479">Metal-binding</keyword>
<evidence type="ECO:0008006" key="6">
    <source>
        <dbReference type="Google" id="ProtNLM"/>
    </source>
</evidence>
<evidence type="ECO:0000313" key="5">
    <source>
        <dbReference type="Proteomes" id="UP001266305"/>
    </source>
</evidence>
<organism evidence="4 5">
    <name type="scientific">Saguinus oedipus</name>
    <name type="common">Cotton-top tamarin</name>
    <name type="synonym">Oedipomidas oedipus</name>
    <dbReference type="NCBI Taxonomy" id="9490"/>
    <lineage>
        <taxon>Eukaryota</taxon>
        <taxon>Metazoa</taxon>
        <taxon>Chordata</taxon>
        <taxon>Craniata</taxon>
        <taxon>Vertebrata</taxon>
        <taxon>Euteleostomi</taxon>
        <taxon>Mammalia</taxon>
        <taxon>Eutheria</taxon>
        <taxon>Euarchontoglires</taxon>
        <taxon>Primates</taxon>
        <taxon>Haplorrhini</taxon>
        <taxon>Platyrrhini</taxon>
        <taxon>Cebidae</taxon>
        <taxon>Callitrichinae</taxon>
        <taxon>Saguinus</taxon>
    </lineage>
</organism>
<evidence type="ECO:0000313" key="4">
    <source>
        <dbReference type="EMBL" id="KAK2094700.1"/>
    </source>
</evidence>
<reference evidence="4 5" key="1">
    <citation type="submission" date="2023-05" db="EMBL/GenBank/DDBJ databases">
        <title>B98-5 Cell Line De Novo Hybrid Assembly: An Optical Mapping Approach.</title>
        <authorList>
            <person name="Kananen K."/>
            <person name="Auerbach J.A."/>
            <person name="Kautto E."/>
            <person name="Blachly J.S."/>
        </authorList>
    </citation>
    <scope>NUCLEOTIDE SEQUENCE [LARGE SCALE GENOMIC DNA]</scope>
    <source>
        <strain evidence="4">B95-8</strain>
        <tissue evidence="4">Cell line</tissue>
    </source>
</reference>
<name>A0ABQ9UCE9_SAGOE</name>
<dbReference type="Pfam" id="PF00459">
    <property type="entry name" value="Inositol_P"/>
    <property type="match status" value="1"/>
</dbReference>
<evidence type="ECO:0000256" key="2">
    <source>
        <dbReference type="ARBA" id="ARBA00022723"/>
    </source>
</evidence>
<comment type="similarity">
    <text evidence="1">Belongs to the inositol monophosphatase superfamily.</text>
</comment>
<comment type="caution">
    <text evidence="4">The sequence shown here is derived from an EMBL/GenBank/DDBJ whole genome shotgun (WGS) entry which is preliminary data.</text>
</comment>
<protein>
    <recommendedName>
        <fullName evidence="6">Inositol-phosphate phosphatase</fullName>
    </recommendedName>
</protein>
<keyword evidence="3" id="KW-0460">Magnesium</keyword>
<evidence type="ECO:0000256" key="1">
    <source>
        <dbReference type="ARBA" id="ARBA00009759"/>
    </source>
</evidence>
<gene>
    <name evidence="4" type="ORF">P7K49_028438</name>
</gene>
<dbReference type="PROSITE" id="PS00629">
    <property type="entry name" value="IMP_1"/>
    <property type="match status" value="1"/>
</dbReference>
<dbReference type="Proteomes" id="UP001266305">
    <property type="component" value="Unassembled WGS sequence"/>
</dbReference>
<dbReference type="PANTHER" id="PTHR20854">
    <property type="entry name" value="INOSITOL MONOPHOSPHATASE"/>
    <property type="match status" value="1"/>
</dbReference>